<evidence type="ECO:0000313" key="2">
    <source>
        <dbReference type="Proteomes" id="UP001174677"/>
    </source>
</evidence>
<name>A0ABQ9MWK6_HEVBR</name>
<protein>
    <submittedName>
        <fullName evidence="1">Uncharacterized protein</fullName>
    </submittedName>
</protein>
<keyword evidence="2" id="KW-1185">Reference proteome</keyword>
<comment type="caution">
    <text evidence="1">The sequence shown here is derived from an EMBL/GenBank/DDBJ whole genome shotgun (WGS) entry which is preliminary data.</text>
</comment>
<reference evidence="1" key="1">
    <citation type="journal article" date="2023" name="Plant Biotechnol. J.">
        <title>Chromosome-level wild Hevea brasiliensis genome provides new tools for genomic-assisted breeding and valuable loci to elevate rubber yield.</title>
        <authorList>
            <person name="Cheng H."/>
            <person name="Song X."/>
            <person name="Hu Y."/>
            <person name="Wu T."/>
            <person name="Yang Q."/>
            <person name="An Z."/>
            <person name="Feng S."/>
            <person name="Deng Z."/>
            <person name="Wu W."/>
            <person name="Zeng X."/>
            <person name="Tu M."/>
            <person name="Wang X."/>
            <person name="Huang H."/>
        </authorList>
    </citation>
    <scope>NUCLEOTIDE SEQUENCE</scope>
    <source>
        <strain evidence="1">MT/VB/25A 57/8</strain>
    </source>
</reference>
<accession>A0ABQ9MWK6</accession>
<organism evidence="1 2">
    <name type="scientific">Hevea brasiliensis</name>
    <name type="common">Para rubber tree</name>
    <name type="synonym">Siphonia brasiliensis</name>
    <dbReference type="NCBI Taxonomy" id="3981"/>
    <lineage>
        <taxon>Eukaryota</taxon>
        <taxon>Viridiplantae</taxon>
        <taxon>Streptophyta</taxon>
        <taxon>Embryophyta</taxon>
        <taxon>Tracheophyta</taxon>
        <taxon>Spermatophyta</taxon>
        <taxon>Magnoliopsida</taxon>
        <taxon>eudicotyledons</taxon>
        <taxon>Gunneridae</taxon>
        <taxon>Pentapetalae</taxon>
        <taxon>rosids</taxon>
        <taxon>fabids</taxon>
        <taxon>Malpighiales</taxon>
        <taxon>Euphorbiaceae</taxon>
        <taxon>Crotonoideae</taxon>
        <taxon>Micrandreae</taxon>
        <taxon>Hevea</taxon>
    </lineage>
</organism>
<sequence>MGALSQQVEVAEQVTCGIIVNSFEELEAAYVQEYKKVMSDKIGVKVGTEVTVRWGNEENVGILVKREAVTRAIQRLMDEG</sequence>
<evidence type="ECO:0000313" key="1">
    <source>
        <dbReference type="EMBL" id="KAJ9184368.1"/>
    </source>
</evidence>
<proteinExistence type="predicted"/>
<dbReference type="Proteomes" id="UP001174677">
    <property type="component" value="Chromosome 3"/>
</dbReference>
<dbReference type="EMBL" id="JARPOI010000003">
    <property type="protein sequence ID" value="KAJ9184368.1"/>
    <property type="molecule type" value="Genomic_DNA"/>
</dbReference>
<gene>
    <name evidence="1" type="ORF">P3X46_004100</name>
</gene>